<dbReference type="EMBL" id="BSBI01000014">
    <property type="protein sequence ID" value="GLF98290.1"/>
    <property type="molecule type" value="Genomic_DNA"/>
</dbReference>
<proteinExistence type="predicted"/>
<evidence type="ECO:0000313" key="3">
    <source>
        <dbReference type="Proteomes" id="UP001291653"/>
    </source>
</evidence>
<sequence>MPLLPATALRALAVRGTPLALVVLLALVGLAQGAGTAVGESGRPAPVSVPFDAPGQPEESDATGAASGRARACVGAPGPDAGPWALPARQGPPAARRGRAPLPPPPPAVRRAVLRC</sequence>
<organism evidence="2 3">
    <name type="scientific">Streptomyces yaizuensis</name>
    <dbReference type="NCBI Taxonomy" id="2989713"/>
    <lineage>
        <taxon>Bacteria</taxon>
        <taxon>Bacillati</taxon>
        <taxon>Actinomycetota</taxon>
        <taxon>Actinomycetes</taxon>
        <taxon>Kitasatosporales</taxon>
        <taxon>Streptomycetaceae</taxon>
        <taxon>Streptomyces</taxon>
    </lineage>
</organism>
<protein>
    <recommendedName>
        <fullName evidence="4">Secreted protein</fullName>
    </recommendedName>
</protein>
<dbReference type="Proteomes" id="UP001291653">
    <property type="component" value="Unassembled WGS sequence"/>
</dbReference>
<evidence type="ECO:0000313" key="2">
    <source>
        <dbReference type="EMBL" id="GLF98290.1"/>
    </source>
</evidence>
<comment type="caution">
    <text evidence="2">The sequence shown here is derived from an EMBL/GenBank/DDBJ whole genome shotgun (WGS) entry which is preliminary data.</text>
</comment>
<accession>A0ABQ5P6S0</accession>
<name>A0ABQ5P6S0_9ACTN</name>
<keyword evidence="3" id="KW-1185">Reference proteome</keyword>
<evidence type="ECO:0008006" key="4">
    <source>
        <dbReference type="Google" id="ProtNLM"/>
    </source>
</evidence>
<feature type="region of interest" description="Disordered" evidence="1">
    <location>
        <begin position="35"/>
        <end position="116"/>
    </location>
</feature>
<dbReference type="RefSeq" id="WP_323450276.1">
    <property type="nucleotide sequence ID" value="NZ_BSBI01000014.1"/>
</dbReference>
<feature type="compositionally biased region" description="Low complexity" evidence="1">
    <location>
        <begin position="85"/>
        <end position="95"/>
    </location>
</feature>
<evidence type="ECO:0000256" key="1">
    <source>
        <dbReference type="SAM" id="MobiDB-lite"/>
    </source>
</evidence>
<gene>
    <name evidence="2" type="ORF">SYYSPA8_28355</name>
</gene>
<reference evidence="2 3" key="1">
    <citation type="submission" date="2022-10" db="EMBL/GenBank/DDBJ databases">
        <title>Draft genome sequence of Streptomyces sp. YSPA8.</title>
        <authorList>
            <person name="Moriuchi R."/>
            <person name="Dohra H."/>
            <person name="Yamamura H."/>
            <person name="Kodani S."/>
        </authorList>
    </citation>
    <scope>NUCLEOTIDE SEQUENCE [LARGE SCALE GENOMIC DNA]</scope>
    <source>
        <strain evidence="2 3">YSPA8</strain>
    </source>
</reference>